<reference evidence="3" key="1">
    <citation type="submission" date="2022-08" db="EMBL/GenBank/DDBJ databases">
        <authorList>
            <person name="Gutierrez-Valencia J."/>
        </authorList>
    </citation>
    <scope>NUCLEOTIDE SEQUENCE</scope>
</reference>
<dbReference type="Gene3D" id="1.20.1280.50">
    <property type="match status" value="1"/>
</dbReference>
<protein>
    <recommendedName>
        <fullName evidence="2">F-box domain-containing protein</fullName>
    </recommendedName>
</protein>
<dbReference type="InterPro" id="IPR036047">
    <property type="entry name" value="F-box-like_dom_sf"/>
</dbReference>
<proteinExistence type="predicted"/>
<sequence>MAATESRFLTEQRREEQEHGDGSGKAITSASIPTMKEEEELDSTVELPDELVVSVLSCLTLKEAVRTSVLSRKWINLWKSSNLVLDFDALEELIAIHMSPGKKQPLLKEKRRWLKNWVNGVVGQLQEHNINNALTLKKFRVVFNFTKQCNSEGDIDRWVEFAISKRVESLDLHFDTQFMGNAELYDFSEDVYNHIKTPAGLLDIKPLKSLRLNGVEVKREVLEHFISNCPLLEELAVGRSEFLKKLRVVGSSGSPLRLKYLELRHCRILESLEIDHTPFLERLIYDKCDTLMEWRVGKCPSLVQMILGFALFRDGYNHVVKALYGCVSQLEHLLVKTFAVGRLFEDVAEHTRLERLTVEACGGGNNSLLELVPLINACPRLHTLQVFMHTYNDERCTTLPQTIVKMQRESIKVVEIVGFRGFSIECELVEYVMEYFVALERIVVDRAVGGYLPCEGEILGGRIPKLCTEEEAAEAEKLALGFKLRAPPTLEFVDDFTGTASTELCLSCGCVDRILFEQTWFRMSLHLLLRSSVGCPYREGVKFRLVEGKGDNSPEETMDTASDFTGSEVREEELDWTGKLPNEVAVKVLSCLTFKEAIRTSVLSTRWRDLWKTSDLVLDFDASDELFVIYKTSSQGMMPLMAEKRWWYKNWVNGVVRQLQEHNALKLKKFRVVFNLTNQCNSEGDIDKWVRFAVSKRVDSLDLNFDVSGVGNAKLYVFSEDCYNHFKTPAGMSDIKSLRSLRLSCVEVRGEILEHFISNCPWLEDLAVQQSNALKQLRVVGSSLSPLRLKYLELRYCWYLESLEIDHAPGLVRLIYDDCHRVEELQVGNCTNLVDVTLGFGHCQYDVVFKALSGCASQLESLLLKTFAMGNLLPDVAEHTRLAQLTVEVMGGRNGSLRELVPLINACPRLHILQVFLHTDSSDESRPRVVDVVKMHRESIKVVEIVGFRGFEMDCELVEYVMQYFVELERIVVDRSAGTPSSCDNSIFGSTLSKLCSKEEADEAKMLALGFKSRAPPNIDFIVI</sequence>
<dbReference type="InterPro" id="IPR032675">
    <property type="entry name" value="LRR_dom_sf"/>
</dbReference>
<dbReference type="EMBL" id="CAMGYJ010000003">
    <property type="protein sequence ID" value="CAI0396032.1"/>
    <property type="molecule type" value="Genomic_DNA"/>
</dbReference>
<dbReference type="SUPFAM" id="SSF52047">
    <property type="entry name" value="RNI-like"/>
    <property type="match status" value="2"/>
</dbReference>
<dbReference type="InterPro" id="IPR001810">
    <property type="entry name" value="F-box_dom"/>
</dbReference>
<dbReference type="CDD" id="cd22160">
    <property type="entry name" value="F-box_AtFBL13-like"/>
    <property type="match status" value="2"/>
</dbReference>
<evidence type="ECO:0000313" key="3">
    <source>
        <dbReference type="EMBL" id="CAI0396032.1"/>
    </source>
</evidence>
<dbReference type="Pfam" id="PF00646">
    <property type="entry name" value="F-box"/>
    <property type="match status" value="2"/>
</dbReference>
<dbReference type="PANTHER" id="PTHR34145">
    <property type="entry name" value="OS02G0105600 PROTEIN"/>
    <property type="match status" value="1"/>
</dbReference>
<gene>
    <name evidence="3" type="ORF">LITE_LOCUS8955</name>
</gene>
<evidence type="ECO:0000256" key="1">
    <source>
        <dbReference type="SAM" id="MobiDB-lite"/>
    </source>
</evidence>
<dbReference type="InterPro" id="IPR053781">
    <property type="entry name" value="F-box_AtFBL13-like"/>
</dbReference>
<organism evidence="3 4">
    <name type="scientific">Linum tenue</name>
    <dbReference type="NCBI Taxonomy" id="586396"/>
    <lineage>
        <taxon>Eukaryota</taxon>
        <taxon>Viridiplantae</taxon>
        <taxon>Streptophyta</taxon>
        <taxon>Embryophyta</taxon>
        <taxon>Tracheophyta</taxon>
        <taxon>Spermatophyta</taxon>
        <taxon>Magnoliopsida</taxon>
        <taxon>eudicotyledons</taxon>
        <taxon>Gunneridae</taxon>
        <taxon>Pentapetalae</taxon>
        <taxon>rosids</taxon>
        <taxon>fabids</taxon>
        <taxon>Malpighiales</taxon>
        <taxon>Linaceae</taxon>
        <taxon>Linum</taxon>
    </lineage>
</organism>
<feature type="region of interest" description="Disordered" evidence="1">
    <location>
        <begin position="1"/>
        <end position="34"/>
    </location>
</feature>
<feature type="compositionally biased region" description="Basic and acidic residues" evidence="1">
    <location>
        <begin position="8"/>
        <end position="22"/>
    </location>
</feature>
<accession>A0AAV0IEJ5</accession>
<dbReference type="Pfam" id="PF23622">
    <property type="entry name" value="LRR_At1g61320_AtMIF1"/>
    <property type="match status" value="2"/>
</dbReference>
<dbReference type="InterPro" id="IPR053772">
    <property type="entry name" value="At1g61320/At1g61330-like"/>
</dbReference>
<evidence type="ECO:0000259" key="2">
    <source>
        <dbReference type="SMART" id="SM00256"/>
    </source>
</evidence>
<dbReference type="SUPFAM" id="SSF81383">
    <property type="entry name" value="F-box domain"/>
    <property type="match status" value="2"/>
</dbReference>
<dbReference type="SMART" id="SM00256">
    <property type="entry name" value="FBOX"/>
    <property type="match status" value="2"/>
</dbReference>
<evidence type="ECO:0000313" key="4">
    <source>
        <dbReference type="Proteomes" id="UP001154282"/>
    </source>
</evidence>
<feature type="domain" description="F-box" evidence="2">
    <location>
        <begin position="580"/>
        <end position="620"/>
    </location>
</feature>
<dbReference type="AlphaFoldDB" id="A0AAV0IEJ5"/>
<dbReference type="Gene3D" id="3.80.10.10">
    <property type="entry name" value="Ribonuclease Inhibitor"/>
    <property type="match status" value="2"/>
</dbReference>
<keyword evidence="4" id="KW-1185">Reference proteome</keyword>
<feature type="domain" description="F-box" evidence="2">
    <location>
        <begin position="47"/>
        <end position="87"/>
    </location>
</feature>
<dbReference type="InterPro" id="IPR055357">
    <property type="entry name" value="LRR_At1g61320_AtMIF1"/>
</dbReference>
<comment type="caution">
    <text evidence="3">The sequence shown here is derived from an EMBL/GenBank/DDBJ whole genome shotgun (WGS) entry which is preliminary data.</text>
</comment>
<name>A0AAV0IEJ5_9ROSI</name>
<dbReference type="PANTHER" id="PTHR34145:SF68">
    <property type="entry name" value="FBD DOMAIN-CONTAINING PROTEIN"/>
    <property type="match status" value="1"/>
</dbReference>
<dbReference type="Proteomes" id="UP001154282">
    <property type="component" value="Unassembled WGS sequence"/>
</dbReference>